<dbReference type="AlphaFoldDB" id="A0A2H3I834"/>
<dbReference type="Proteomes" id="UP000219602">
    <property type="component" value="Chromosome 1"/>
</dbReference>
<sequence length="184" mass="20434">MAADAYIAYFTAPAQRFENQSSHRQEVKATKSNFFAQKNSQKNIIITQLNSTNHQQHSTLISTVTRMKISDLENPGDPDPNEVAKEYIKSLQRNNDTETSTDPDPNVTAKEPVENVPDPEPSQAESSEAQNTGSDQGVPECRISGCRGPAARGLKSCEEHLKRSNELTKSAKRNLQIRMKSSFN</sequence>
<comment type="caution">
    <text evidence="2">The sequence shown here is derived from an EMBL/GenBank/DDBJ whole genome shotgun (WGS) entry which is preliminary data.</text>
</comment>
<feature type="compositionally biased region" description="Polar residues" evidence="1">
    <location>
        <begin position="123"/>
        <end position="135"/>
    </location>
</feature>
<proteinExistence type="predicted"/>
<evidence type="ECO:0000256" key="1">
    <source>
        <dbReference type="SAM" id="MobiDB-lite"/>
    </source>
</evidence>
<organism evidence="2 3">
    <name type="scientific">Fusarium oxysporum f. sp. radicis-cucumerinum</name>
    <dbReference type="NCBI Taxonomy" id="327505"/>
    <lineage>
        <taxon>Eukaryota</taxon>
        <taxon>Fungi</taxon>
        <taxon>Dikarya</taxon>
        <taxon>Ascomycota</taxon>
        <taxon>Pezizomycotina</taxon>
        <taxon>Sordariomycetes</taxon>
        <taxon>Hypocreomycetidae</taxon>
        <taxon>Hypocreales</taxon>
        <taxon>Nectriaceae</taxon>
        <taxon>Fusarium</taxon>
        <taxon>Fusarium oxysporum species complex</taxon>
    </lineage>
</organism>
<accession>A0A2H3I834</accession>
<feature type="compositionally biased region" description="Polar residues" evidence="1">
    <location>
        <begin position="91"/>
        <end position="103"/>
    </location>
</feature>
<dbReference type="EMBL" id="MABQ02000001">
    <property type="protein sequence ID" value="PCD46353.1"/>
    <property type="molecule type" value="Genomic_DNA"/>
</dbReference>
<evidence type="ECO:0000313" key="2">
    <source>
        <dbReference type="EMBL" id="PCD46353.1"/>
    </source>
</evidence>
<reference evidence="2 3" key="1">
    <citation type="journal article" date="2016" name="Environ. Microbiol.">
        <title>Effector profiles distinguish formae speciales of Fusarium oxysporum.</title>
        <authorList>
            <person name="van Dam P."/>
            <person name="Fokkens L."/>
            <person name="Schmidt S.M."/>
            <person name="Linmans J.H."/>
            <person name="Kistler H.C."/>
            <person name="Ma L.J."/>
            <person name="Rep M."/>
        </authorList>
    </citation>
    <scope>NUCLEOTIDE SEQUENCE [LARGE SCALE GENOMIC DNA]</scope>
    <source>
        <strain evidence="2 3">Forc016</strain>
    </source>
</reference>
<gene>
    <name evidence="2" type="ORF">AU210_001760</name>
</gene>
<evidence type="ECO:0000313" key="3">
    <source>
        <dbReference type="Proteomes" id="UP000219602"/>
    </source>
</evidence>
<feature type="region of interest" description="Disordered" evidence="1">
    <location>
        <begin position="87"/>
        <end position="152"/>
    </location>
</feature>
<reference evidence="2 3" key="2">
    <citation type="journal article" date="2017" name="Sci. Rep.">
        <title>A mobile pathogenicity chromosome in Fusarium oxysporum for infection of multiple cucurbit species.</title>
        <authorList>
            <person name="van Dam P."/>
            <person name="Fokkens L."/>
            <person name="Ayukawa Y."/>
            <person name="van der Gragt M."/>
            <person name="Ter Horst A."/>
            <person name="Brankovics B."/>
            <person name="Houterman P.M."/>
            <person name="Arie T."/>
            <person name="Rep M."/>
        </authorList>
    </citation>
    <scope>NUCLEOTIDE SEQUENCE [LARGE SCALE GENOMIC DNA]</scope>
    <source>
        <strain evidence="2 3">Forc016</strain>
    </source>
</reference>
<name>A0A2H3I834_FUSOX</name>
<protein>
    <submittedName>
        <fullName evidence="2">Uncharacterized protein</fullName>
    </submittedName>
</protein>